<evidence type="ECO:0000313" key="2">
    <source>
        <dbReference type="EMBL" id="KKM72239.1"/>
    </source>
</evidence>
<proteinExistence type="predicted"/>
<keyword evidence="1" id="KW-0812">Transmembrane</keyword>
<dbReference type="EMBL" id="LAZR01009508">
    <property type="protein sequence ID" value="KKM72239.1"/>
    <property type="molecule type" value="Genomic_DNA"/>
</dbReference>
<accession>A0A0F9JQR0</accession>
<evidence type="ECO:0000256" key="1">
    <source>
        <dbReference type="SAM" id="Phobius"/>
    </source>
</evidence>
<protein>
    <submittedName>
        <fullName evidence="2">Uncharacterized protein</fullName>
    </submittedName>
</protein>
<sequence>MTILICILGYSGVLLCLVACLGLNSALAGEDQAGRPGLQWGARLGLGLIIAGIILSAGTTKANTTGTTRYSTEELAILADAELPRNTAERLLGALSDDPGVLRRESERTTLALKGEAGDEFTLSFGEAISRVTGNIQFGKGGLRRRFTLVKPKNKANTPIYLDLIGPAINGGVGIKITIRF</sequence>
<gene>
    <name evidence="2" type="ORF">LCGC14_1422540</name>
</gene>
<organism evidence="2">
    <name type="scientific">marine sediment metagenome</name>
    <dbReference type="NCBI Taxonomy" id="412755"/>
    <lineage>
        <taxon>unclassified sequences</taxon>
        <taxon>metagenomes</taxon>
        <taxon>ecological metagenomes</taxon>
    </lineage>
</organism>
<keyword evidence="1" id="KW-0472">Membrane</keyword>
<reference evidence="2" key="1">
    <citation type="journal article" date="2015" name="Nature">
        <title>Complex archaea that bridge the gap between prokaryotes and eukaryotes.</title>
        <authorList>
            <person name="Spang A."/>
            <person name="Saw J.H."/>
            <person name="Jorgensen S.L."/>
            <person name="Zaremba-Niedzwiedzka K."/>
            <person name="Martijn J."/>
            <person name="Lind A.E."/>
            <person name="van Eijk R."/>
            <person name="Schleper C."/>
            <person name="Guy L."/>
            <person name="Ettema T.J."/>
        </authorList>
    </citation>
    <scope>NUCLEOTIDE SEQUENCE</scope>
</reference>
<comment type="caution">
    <text evidence="2">The sequence shown here is derived from an EMBL/GenBank/DDBJ whole genome shotgun (WGS) entry which is preliminary data.</text>
</comment>
<feature type="transmembrane region" description="Helical" evidence="1">
    <location>
        <begin position="38"/>
        <end position="59"/>
    </location>
</feature>
<dbReference type="AlphaFoldDB" id="A0A0F9JQR0"/>
<name>A0A0F9JQR0_9ZZZZ</name>
<keyword evidence="1" id="KW-1133">Transmembrane helix</keyword>